<comment type="caution">
    <text evidence="1">The sequence shown here is derived from an EMBL/GenBank/DDBJ whole genome shotgun (WGS) entry which is preliminary data.</text>
</comment>
<sequence>MPHSHIRLEKLFKQELWFDILKCINFNECDSITNLPNLCAPNLEEVDLSYCKNLVEVDESFGFLDKLQEWHPKHCEKLQILPSKLMLKSVKYFNLEGC</sequence>
<proteinExistence type="predicted"/>
<dbReference type="EMBL" id="PKMF04000931">
    <property type="protein sequence ID" value="KAK7816570.1"/>
    <property type="molecule type" value="Genomic_DNA"/>
</dbReference>
<gene>
    <name evidence="1" type="primary">SNC1_6</name>
    <name evidence="1" type="ORF">CFP56_043913</name>
</gene>
<dbReference type="Proteomes" id="UP000237347">
    <property type="component" value="Unassembled WGS sequence"/>
</dbReference>
<reference evidence="1 2" key="1">
    <citation type="journal article" date="2018" name="Sci. Data">
        <title>The draft genome sequence of cork oak.</title>
        <authorList>
            <person name="Ramos A.M."/>
            <person name="Usie A."/>
            <person name="Barbosa P."/>
            <person name="Barros P.M."/>
            <person name="Capote T."/>
            <person name="Chaves I."/>
            <person name="Simoes F."/>
            <person name="Abreu I."/>
            <person name="Carrasquinho I."/>
            <person name="Faro C."/>
            <person name="Guimaraes J.B."/>
            <person name="Mendonca D."/>
            <person name="Nobrega F."/>
            <person name="Rodrigues L."/>
            <person name="Saibo N.J.M."/>
            <person name="Varela M.C."/>
            <person name="Egas C."/>
            <person name="Matos J."/>
            <person name="Miguel C.M."/>
            <person name="Oliveira M.M."/>
            <person name="Ricardo C.P."/>
            <person name="Goncalves S."/>
        </authorList>
    </citation>
    <scope>NUCLEOTIDE SEQUENCE [LARGE SCALE GENOMIC DNA]</scope>
    <source>
        <strain evidence="2">cv. HL8</strain>
    </source>
</reference>
<protein>
    <submittedName>
        <fullName evidence="1">Protein suppressor of npr1-1</fullName>
    </submittedName>
</protein>
<organism evidence="1 2">
    <name type="scientific">Quercus suber</name>
    <name type="common">Cork oak</name>
    <dbReference type="NCBI Taxonomy" id="58331"/>
    <lineage>
        <taxon>Eukaryota</taxon>
        <taxon>Viridiplantae</taxon>
        <taxon>Streptophyta</taxon>
        <taxon>Embryophyta</taxon>
        <taxon>Tracheophyta</taxon>
        <taxon>Spermatophyta</taxon>
        <taxon>Magnoliopsida</taxon>
        <taxon>eudicotyledons</taxon>
        <taxon>Gunneridae</taxon>
        <taxon>Pentapetalae</taxon>
        <taxon>rosids</taxon>
        <taxon>fabids</taxon>
        <taxon>Fagales</taxon>
        <taxon>Fagaceae</taxon>
        <taxon>Quercus</taxon>
    </lineage>
</organism>
<dbReference type="AlphaFoldDB" id="A0AAW0IPV8"/>
<keyword evidence="2" id="KW-1185">Reference proteome</keyword>
<dbReference type="Gene3D" id="3.80.10.10">
    <property type="entry name" value="Ribonuclease Inhibitor"/>
    <property type="match status" value="1"/>
</dbReference>
<name>A0AAW0IPV8_QUESU</name>
<dbReference type="SUPFAM" id="SSF52058">
    <property type="entry name" value="L domain-like"/>
    <property type="match status" value="1"/>
</dbReference>
<accession>A0AAW0IPV8</accession>
<dbReference type="InterPro" id="IPR032675">
    <property type="entry name" value="LRR_dom_sf"/>
</dbReference>
<evidence type="ECO:0000313" key="2">
    <source>
        <dbReference type="Proteomes" id="UP000237347"/>
    </source>
</evidence>
<evidence type="ECO:0000313" key="1">
    <source>
        <dbReference type="EMBL" id="KAK7816570.1"/>
    </source>
</evidence>